<evidence type="ECO:0000313" key="5">
    <source>
        <dbReference type="EMBL" id="MBO7745636.1"/>
    </source>
</evidence>
<dbReference type="Pfam" id="PF01053">
    <property type="entry name" value="Cys_Met_Meta_PP"/>
    <property type="match status" value="1"/>
</dbReference>
<dbReference type="Proteomes" id="UP000670947">
    <property type="component" value="Unassembled WGS sequence"/>
</dbReference>
<dbReference type="CDD" id="cd00614">
    <property type="entry name" value="CGS_like"/>
    <property type="match status" value="1"/>
</dbReference>
<dbReference type="Gene3D" id="3.90.1150.10">
    <property type="entry name" value="Aspartate Aminotransferase, domain 1"/>
    <property type="match status" value="1"/>
</dbReference>
<evidence type="ECO:0000256" key="2">
    <source>
        <dbReference type="ARBA" id="ARBA00009077"/>
    </source>
</evidence>
<sequence>MSNEDQRPHEDREGRLERQFTQAAHDPFDSRHHGAIHVPLYQNSLFAFETYAAFEDAFKDLMQNHVYSRGNNPTVAALEQKLAALEGAEAAKCFASGMGAISAAVMGAVGQGDHVVCVDQAYGPTRELLSVYLKRFGVETTFIDGRLLDNWREAARPNTKLFYLESPTTMRFELQDLRACAALARSIGARTIIDNTWATPMYQNPLALGVDLVVHSITKYIAGHSDCVGGVIMGSRELVDAIGNQEYMLLGSIMTPQTAALVAKGLRTLPLRMERHEASGLTVAEHVRSLPFVRRVNHPGLPSHPQHELGRVQMAGYSSLFSFMTNRPPAVMKEWANRLRYFKIGVSWGGFESLVTVNQAGKTPEDGSIVRLYIGLESPQDLIADIGQAAESLGLNDPAAGGADETPKHESA</sequence>
<dbReference type="InterPro" id="IPR015422">
    <property type="entry name" value="PyrdxlP-dep_Trfase_small"/>
</dbReference>
<dbReference type="Gene3D" id="3.40.640.10">
    <property type="entry name" value="Type I PLP-dependent aspartate aminotransferase-like (Major domain)"/>
    <property type="match status" value="1"/>
</dbReference>
<protein>
    <submittedName>
        <fullName evidence="5">Aminotransferase class I/II-fold pyridoxal phosphate-dependent enzyme</fullName>
    </submittedName>
</protein>
<evidence type="ECO:0000256" key="4">
    <source>
        <dbReference type="RuleBase" id="RU362118"/>
    </source>
</evidence>
<proteinExistence type="inferred from homology"/>
<dbReference type="PANTHER" id="PTHR11808:SF80">
    <property type="entry name" value="CYSTATHIONINE GAMMA-LYASE"/>
    <property type="match status" value="1"/>
</dbReference>
<dbReference type="InterPro" id="IPR054542">
    <property type="entry name" value="Cys_met_metab_PP"/>
</dbReference>
<dbReference type="InterPro" id="IPR000277">
    <property type="entry name" value="Cys/Met-Metab_PyrdxlP-dep_enz"/>
</dbReference>
<keyword evidence="5" id="KW-0032">Aminotransferase</keyword>
<dbReference type="GO" id="GO:0008483">
    <property type="term" value="F:transaminase activity"/>
    <property type="evidence" value="ECO:0007669"/>
    <property type="project" value="UniProtKB-KW"/>
</dbReference>
<reference evidence="5 6" key="1">
    <citation type="submission" date="2021-03" db="EMBL/GenBank/DDBJ databases">
        <title>Paenibacillus artemisicola MWE-103 whole genome sequence.</title>
        <authorList>
            <person name="Ham Y.J."/>
        </authorList>
    </citation>
    <scope>NUCLEOTIDE SEQUENCE [LARGE SCALE GENOMIC DNA]</scope>
    <source>
        <strain evidence="5 6">MWE-103</strain>
    </source>
</reference>
<gene>
    <name evidence="5" type="ORF">I8J29_15605</name>
</gene>
<dbReference type="SUPFAM" id="SSF53383">
    <property type="entry name" value="PLP-dependent transferases"/>
    <property type="match status" value="1"/>
</dbReference>
<evidence type="ECO:0000256" key="3">
    <source>
        <dbReference type="ARBA" id="ARBA00022898"/>
    </source>
</evidence>
<comment type="cofactor">
    <cofactor evidence="1 4">
        <name>pyridoxal 5'-phosphate</name>
        <dbReference type="ChEBI" id="CHEBI:597326"/>
    </cofactor>
</comment>
<dbReference type="InterPro" id="IPR015421">
    <property type="entry name" value="PyrdxlP-dep_Trfase_major"/>
</dbReference>
<dbReference type="PIRSF" id="PIRSF001434">
    <property type="entry name" value="CGS"/>
    <property type="match status" value="1"/>
</dbReference>
<evidence type="ECO:0000313" key="6">
    <source>
        <dbReference type="Proteomes" id="UP000670947"/>
    </source>
</evidence>
<keyword evidence="5" id="KW-0808">Transferase</keyword>
<comment type="similarity">
    <text evidence="2 4">Belongs to the trans-sulfuration enzymes family.</text>
</comment>
<accession>A0ABS3WBD1</accession>
<dbReference type="InterPro" id="IPR015424">
    <property type="entry name" value="PyrdxlP-dep_Trfase"/>
</dbReference>
<dbReference type="PROSITE" id="PS00868">
    <property type="entry name" value="CYS_MET_METAB_PP"/>
    <property type="match status" value="1"/>
</dbReference>
<dbReference type="PANTHER" id="PTHR11808">
    <property type="entry name" value="TRANS-SULFURATION ENZYME FAMILY MEMBER"/>
    <property type="match status" value="1"/>
</dbReference>
<name>A0ABS3WBD1_9BACL</name>
<keyword evidence="3 4" id="KW-0663">Pyridoxal phosphate</keyword>
<dbReference type="EMBL" id="JAGGDJ010000011">
    <property type="protein sequence ID" value="MBO7745636.1"/>
    <property type="molecule type" value="Genomic_DNA"/>
</dbReference>
<dbReference type="RefSeq" id="WP_208848472.1">
    <property type="nucleotide sequence ID" value="NZ_JAGGDJ010000011.1"/>
</dbReference>
<comment type="caution">
    <text evidence="5">The sequence shown here is derived from an EMBL/GenBank/DDBJ whole genome shotgun (WGS) entry which is preliminary data.</text>
</comment>
<organism evidence="5 6">
    <name type="scientific">Paenibacillus artemisiicola</name>
    <dbReference type="NCBI Taxonomy" id="1172618"/>
    <lineage>
        <taxon>Bacteria</taxon>
        <taxon>Bacillati</taxon>
        <taxon>Bacillota</taxon>
        <taxon>Bacilli</taxon>
        <taxon>Bacillales</taxon>
        <taxon>Paenibacillaceae</taxon>
        <taxon>Paenibacillus</taxon>
    </lineage>
</organism>
<evidence type="ECO:0000256" key="1">
    <source>
        <dbReference type="ARBA" id="ARBA00001933"/>
    </source>
</evidence>
<keyword evidence="6" id="KW-1185">Reference proteome</keyword>